<dbReference type="InterPro" id="IPR003593">
    <property type="entry name" value="AAA+_ATPase"/>
</dbReference>
<dbReference type="InterPro" id="IPR013525">
    <property type="entry name" value="ABC2_TM"/>
</dbReference>
<feature type="transmembrane region" description="Helical" evidence="8">
    <location>
        <begin position="494"/>
        <end position="516"/>
    </location>
</feature>
<protein>
    <recommendedName>
        <fullName evidence="13">ABC transporter G family member 20-like</fullName>
    </recommendedName>
</protein>
<feature type="domain" description="ABC transporter" evidence="9">
    <location>
        <begin position="783"/>
        <end position="1014"/>
    </location>
</feature>
<evidence type="ECO:0000256" key="3">
    <source>
        <dbReference type="ARBA" id="ARBA00022741"/>
    </source>
</evidence>
<feature type="domain" description="ABC transmembrane type-2" evidence="10">
    <location>
        <begin position="459"/>
        <end position="687"/>
    </location>
</feature>
<feature type="transmembrane region" description="Helical" evidence="8">
    <location>
        <begin position="601"/>
        <end position="622"/>
    </location>
</feature>
<comment type="caution">
    <text evidence="11">The sequence shown here is derived from an EMBL/GenBank/DDBJ whole genome shotgun (WGS) entry which is preliminary data.</text>
</comment>
<evidence type="ECO:0000256" key="8">
    <source>
        <dbReference type="SAM" id="Phobius"/>
    </source>
</evidence>
<evidence type="ECO:0000256" key="5">
    <source>
        <dbReference type="ARBA" id="ARBA00022989"/>
    </source>
</evidence>
<dbReference type="Gene3D" id="3.40.50.300">
    <property type="entry name" value="P-loop containing nucleotide triphosphate hydrolases"/>
    <property type="match status" value="2"/>
</dbReference>
<dbReference type="PANTHER" id="PTHR43038:SF3">
    <property type="entry name" value="ABC TRANSPORTER G FAMILY MEMBER 20 ISOFORM X1"/>
    <property type="match status" value="1"/>
</dbReference>
<dbReference type="SUPFAM" id="SSF52540">
    <property type="entry name" value="P-loop containing nucleoside triphosphate hydrolases"/>
    <property type="match status" value="2"/>
</dbReference>
<dbReference type="PROSITE" id="PS00211">
    <property type="entry name" value="ABC_TRANSPORTER_1"/>
    <property type="match status" value="2"/>
</dbReference>
<gene>
    <name evidence="11" type="ORF">DERP_005518</name>
</gene>
<sequence length="1487" mass="169463">MNNNNNNPLYDQQQQQKQPKVAVVIKNVSFSYTKSTNVLSNISLVIPKAQIFALLGASGCGKTTLLRIILGRLKPKKGSVHVFGARPGGIHSNIPGSGVGFMPQELAMFPSFTIGETLYYFGLLHHIPKDDIIKRTDFMIELLNLPPKNRKIEQCSGGQQRRASIALTLFHSPPLLILDEPTVGVDPLLRLKIWQYLEHLCINNRMTIIITTHYIEESRRANNLAFMRFGRILAQDTPDNLLQKYNTTVLEDVFLKICQHDCGEIKQKHSIKKQDSTQETTDIYEPELEAIRSKFYNFTVDKIRLKALFFKNIVNLKRNPLLFFFFLLLPTIQIILFCISVYKSPDNIDIAVFNNDTKSLSKRFLDLIDERLLHVNHYDTLDKAIQSVIDGKSWIAIEMSDQFSTAYRRRAKNPSDLSETDFNNSKIKLYPDQTDNFIHNVIDNSLLNSYQKFVEGVASSFGYNPSTVRLPVLVKGIIYGQLDLENGYILLENLIAGSLVAIIYTTPLLMSGMVLVMERKDNIIERTFVNGATSIEVFLTHLITLMFSLIVQVIILLFVSVIVFDVTVLGSLFEAYLMLYLQGLTGIFIGLFISAISKNEIVALLLSLGMVFPLWMISGVFWPLESIDAWLQKIFWIAPLSYPIRSLQHIFRRGWSYQNYEVFMGYVSSLTYNIILFVTNILLFYRLTKMPSTNFYDIDIDDYQEEVEVHHHQPTTINGSSTTAKSSSSPSTATNNHKIRSLKAPNDHLNQQQNGGAIVNGGHQNQNNDDGGGGGGKHHSLAVKVENIAYSYYRKKPVLKNVSLFVPEGKIFALLGSNGCGKTTMLRMILGRLKPETGFIRVFGVEPASTHSRIPGPGVGYMPQEISLIPEFTIEETLKYFGQIYHMDSRHLYDRIEKLFELLNLPDRDRIVRQLSGGQKRLVSLAVTLVHQPPLVILDEPTVGVDSVLRYRIWNHLEHMCKTEGTSVIITTHYIEEAKEAHNVGFIESGTVLAQSTPSKLQEQYKCNTLEEVFLKLCLSRYSRKDHQQPQHNSSNKFLNLIQTLQLQQQPPPYNQMTHEFDPSSTSSTSKSSNNQEELQYKEHKGERITIKERLRKEIDNERLKAMIWKSFIRVKRNPLVLIMFHMIPIMTITLFSLTILRSPHNMPIAIYPGDIHGGNLSKTFIDVMDEYFLKKRIFNSPEKALESVQKGQSYYGMIFSDNFTESFTSRYIDVYRSSVDEIEIESSKIRLYPDNSNFIFAVYMRRAVLNYFEVFMRKFSTDLGYNPITFNLPIYVEEPIYGKMETDLGHYLVSALIVFSLFALPMVIGSLLIVMDRKDGYQERAFVAGVKPLEILSGHMLTCFVAVLSQVFLTLMLSFVILELDNEGIQGLSIGLVISTICVNEIFASIAVVSIILPMLLTSGSMWPMEGLPDILQKLIFLNPITLTIRSVRLVMLRGWSYQHFEVLIGYITTTSYTFICFISSIFLFHLISNSTIRIPFLPHYH</sequence>
<feature type="region of interest" description="Disordered" evidence="7">
    <location>
        <begin position="711"/>
        <end position="737"/>
    </location>
</feature>
<keyword evidence="4" id="KW-0067">ATP-binding</keyword>
<feature type="transmembrane region" description="Helical" evidence="8">
    <location>
        <begin position="1449"/>
        <end position="1473"/>
    </location>
</feature>
<comment type="subcellular location">
    <subcellularLocation>
        <location evidence="1">Membrane</location>
        <topology evidence="1">Multi-pass membrane protein</topology>
    </subcellularLocation>
</comment>
<evidence type="ECO:0000313" key="12">
    <source>
        <dbReference type="Proteomes" id="UP000887458"/>
    </source>
</evidence>
<evidence type="ECO:0000256" key="2">
    <source>
        <dbReference type="ARBA" id="ARBA00022692"/>
    </source>
</evidence>
<feature type="transmembrane region" description="Helical" evidence="8">
    <location>
        <begin position="321"/>
        <end position="342"/>
    </location>
</feature>
<feature type="region of interest" description="Disordered" evidence="7">
    <location>
        <begin position="750"/>
        <end position="778"/>
    </location>
</feature>
<keyword evidence="3" id="KW-0547">Nucleotide-binding</keyword>
<reference evidence="11 12" key="1">
    <citation type="journal article" date="2018" name="J. Allergy Clin. Immunol.">
        <title>High-quality assembly of Dermatophagoides pteronyssinus genome and transcriptome reveals a wide range of novel allergens.</title>
        <authorList>
            <person name="Liu X.Y."/>
            <person name="Yang K.Y."/>
            <person name="Wang M.Q."/>
            <person name="Kwok J.S."/>
            <person name="Zeng X."/>
            <person name="Yang Z."/>
            <person name="Xiao X.J."/>
            <person name="Lau C.P."/>
            <person name="Li Y."/>
            <person name="Huang Z.M."/>
            <person name="Ba J.G."/>
            <person name="Yim A.K."/>
            <person name="Ouyang C.Y."/>
            <person name="Ngai S.M."/>
            <person name="Chan T.F."/>
            <person name="Leung E.L."/>
            <person name="Liu L."/>
            <person name="Liu Z.G."/>
            <person name="Tsui S.K."/>
        </authorList>
    </citation>
    <scope>NUCLEOTIDE SEQUENCE [LARGE SCALE GENOMIC DNA]</scope>
    <source>
        <strain evidence="11">Derp</strain>
    </source>
</reference>
<feature type="region of interest" description="Disordered" evidence="7">
    <location>
        <begin position="1052"/>
        <end position="1083"/>
    </location>
</feature>
<dbReference type="EMBL" id="NJHN03000031">
    <property type="protein sequence ID" value="KAH9423933.1"/>
    <property type="molecule type" value="Genomic_DNA"/>
</dbReference>
<accession>A0ABQ8JND1</accession>
<evidence type="ECO:0000256" key="1">
    <source>
        <dbReference type="ARBA" id="ARBA00004141"/>
    </source>
</evidence>
<feature type="transmembrane region" description="Helical" evidence="8">
    <location>
        <begin position="663"/>
        <end position="685"/>
    </location>
</feature>
<feature type="transmembrane region" description="Helical" evidence="8">
    <location>
        <begin position="537"/>
        <end position="563"/>
    </location>
</feature>
<dbReference type="CDD" id="cd03230">
    <property type="entry name" value="ABC_DR_subfamily_A"/>
    <property type="match status" value="1"/>
</dbReference>
<dbReference type="PROSITE" id="PS51012">
    <property type="entry name" value="ABC_TM2"/>
    <property type="match status" value="1"/>
</dbReference>
<dbReference type="InterPro" id="IPR003439">
    <property type="entry name" value="ABC_transporter-like_ATP-bd"/>
</dbReference>
<proteinExistence type="predicted"/>
<evidence type="ECO:0000256" key="7">
    <source>
        <dbReference type="SAM" id="MobiDB-lite"/>
    </source>
</evidence>
<dbReference type="InterPro" id="IPR047817">
    <property type="entry name" value="ABC2_TM_bact-type"/>
</dbReference>
<name>A0ABQ8JND1_DERPT</name>
<dbReference type="PROSITE" id="PS50893">
    <property type="entry name" value="ABC_TRANSPORTER_2"/>
    <property type="match status" value="2"/>
</dbReference>
<keyword evidence="12" id="KW-1185">Reference proteome</keyword>
<dbReference type="PANTHER" id="PTHR43038">
    <property type="entry name" value="ATP-BINDING CASSETTE, SUB-FAMILY H, MEMBER 1"/>
    <property type="match status" value="1"/>
</dbReference>
<dbReference type="Pfam" id="PF00005">
    <property type="entry name" value="ABC_tran"/>
    <property type="match status" value="2"/>
</dbReference>
<feature type="transmembrane region" description="Helical" evidence="8">
    <location>
        <begin position="1420"/>
        <end position="1437"/>
    </location>
</feature>
<feature type="compositionally biased region" description="Low complexity" evidence="7">
    <location>
        <begin position="760"/>
        <end position="769"/>
    </location>
</feature>
<evidence type="ECO:0000256" key="4">
    <source>
        <dbReference type="ARBA" id="ARBA00022840"/>
    </source>
</evidence>
<feature type="transmembrane region" description="Helical" evidence="8">
    <location>
        <begin position="1292"/>
        <end position="1316"/>
    </location>
</feature>
<reference evidence="11 12" key="2">
    <citation type="journal article" date="2022" name="Mol. Biol. Evol.">
        <title>Comparative Genomics Reveals Insights into the Divergent Evolution of Astigmatic Mites and Household Pest Adaptations.</title>
        <authorList>
            <person name="Xiong Q."/>
            <person name="Wan A.T."/>
            <person name="Liu X."/>
            <person name="Fung C.S."/>
            <person name="Xiao X."/>
            <person name="Malainual N."/>
            <person name="Hou J."/>
            <person name="Wang L."/>
            <person name="Wang M."/>
            <person name="Yang K.Y."/>
            <person name="Cui Y."/>
            <person name="Leung E.L."/>
            <person name="Nong W."/>
            <person name="Shin S.K."/>
            <person name="Au S.W."/>
            <person name="Jeong K.Y."/>
            <person name="Chew F.T."/>
            <person name="Hui J.H."/>
            <person name="Leung T.F."/>
            <person name="Tungtrongchitr A."/>
            <person name="Zhong N."/>
            <person name="Liu Z."/>
            <person name="Tsui S.K."/>
        </authorList>
    </citation>
    <scope>NUCLEOTIDE SEQUENCE [LARGE SCALE GENOMIC DNA]</scope>
    <source>
        <strain evidence="11">Derp</strain>
    </source>
</reference>
<evidence type="ECO:0008006" key="13">
    <source>
        <dbReference type="Google" id="ProtNLM"/>
    </source>
</evidence>
<evidence type="ECO:0000256" key="6">
    <source>
        <dbReference type="ARBA" id="ARBA00023136"/>
    </source>
</evidence>
<feature type="transmembrane region" description="Helical" evidence="8">
    <location>
        <begin position="575"/>
        <end position="594"/>
    </location>
</feature>
<keyword evidence="6 8" id="KW-0472">Membrane</keyword>
<feature type="transmembrane region" description="Helical" evidence="8">
    <location>
        <begin position="1375"/>
        <end position="1400"/>
    </location>
</feature>
<dbReference type="InterPro" id="IPR027417">
    <property type="entry name" value="P-loop_NTPase"/>
</dbReference>
<dbReference type="SMART" id="SM00382">
    <property type="entry name" value="AAA"/>
    <property type="match status" value="2"/>
</dbReference>
<keyword evidence="2 8" id="KW-0812">Transmembrane</keyword>
<feature type="transmembrane region" description="Helical" evidence="8">
    <location>
        <begin position="1120"/>
        <end position="1141"/>
    </location>
</feature>
<feature type="domain" description="ABC transporter" evidence="9">
    <location>
        <begin position="23"/>
        <end position="254"/>
    </location>
</feature>
<feature type="transmembrane region" description="Helical" evidence="8">
    <location>
        <begin position="1336"/>
        <end position="1363"/>
    </location>
</feature>
<dbReference type="Proteomes" id="UP000887458">
    <property type="component" value="Unassembled WGS sequence"/>
</dbReference>
<evidence type="ECO:0000259" key="10">
    <source>
        <dbReference type="PROSITE" id="PS51012"/>
    </source>
</evidence>
<feature type="compositionally biased region" description="Low complexity" evidence="7">
    <location>
        <begin position="1064"/>
        <end position="1073"/>
    </location>
</feature>
<evidence type="ECO:0000313" key="11">
    <source>
        <dbReference type="EMBL" id="KAH9423933.1"/>
    </source>
</evidence>
<organism evidence="11 12">
    <name type="scientific">Dermatophagoides pteronyssinus</name>
    <name type="common">European house dust mite</name>
    <dbReference type="NCBI Taxonomy" id="6956"/>
    <lineage>
        <taxon>Eukaryota</taxon>
        <taxon>Metazoa</taxon>
        <taxon>Ecdysozoa</taxon>
        <taxon>Arthropoda</taxon>
        <taxon>Chelicerata</taxon>
        <taxon>Arachnida</taxon>
        <taxon>Acari</taxon>
        <taxon>Acariformes</taxon>
        <taxon>Sarcoptiformes</taxon>
        <taxon>Astigmata</taxon>
        <taxon>Psoroptidia</taxon>
        <taxon>Analgoidea</taxon>
        <taxon>Pyroglyphidae</taxon>
        <taxon>Dermatophagoidinae</taxon>
        <taxon>Dermatophagoides</taxon>
    </lineage>
</organism>
<dbReference type="InterPro" id="IPR017871">
    <property type="entry name" value="ABC_transporter-like_CS"/>
</dbReference>
<evidence type="ECO:0000259" key="9">
    <source>
        <dbReference type="PROSITE" id="PS50893"/>
    </source>
</evidence>
<dbReference type="Pfam" id="PF12698">
    <property type="entry name" value="ABC2_membrane_3"/>
    <property type="match status" value="2"/>
</dbReference>
<feature type="compositionally biased region" description="Low complexity" evidence="7">
    <location>
        <begin position="720"/>
        <end position="734"/>
    </location>
</feature>
<keyword evidence="5 8" id="KW-1133">Transmembrane helix</keyword>